<dbReference type="InterPro" id="IPR000160">
    <property type="entry name" value="GGDEF_dom"/>
</dbReference>
<dbReference type="SMART" id="SM00267">
    <property type="entry name" value="GGDEF"/>
    <property type="match status" value="2"/>
</dbReference>
<feature type="region of interest" description="Disordered" evidence="1">
    <location>
        <begin position="1"/>
        <end position="22"/>
    </location>
</feature>
<dbReference type="Gene3D" id="3.30.450.20">
    <property type="entry name" value="PAS domain"/>
    <property type="match status" value="1"/>
</dbReference>
<evidence type="ECO:0000259" key="3">
    <source>
        <dbReference type="PROSITE" id="PS50887"/>
    </source>
</evidence>
<evidence type="ECO:0000259" key="2">
    <source>
        <dbReference type="PROSITE" id="PS50883"/>
    </source>
</evidence>
<reference evidence="4 5" key="1">
    <citation type="submission" date="2022-01" db="EMBL/GenBank/DDBJ databases">
        <title>Novel bile acid biosynthetic pathways are enriched in the microbiome of centenarians.</title>
        <authorList>
            <person name="Sato Y."/>
            <person name="Atarashi K."/>
            <person name="Plichta R.D."/>
            <person name="Arai Y."/>
            <person name="Sasajima S."/>
            <person name="Kearney M.S."/>
            <person name="Suda W."/>
            <person name="Takeshita K."/>
            <person name="Sasaki T."/>
            <person name="Okamoto S."/>
            <person name="Skelly N.A."/>
            <person name="Okamura Y."/>
            <person name="Vlamakis H."/>
            <person name="Li Y."/>
            <person name="Tanoue T."/>
            <person name="Takei H."/>
            <person name="Nittono H."/>
            <person name="Narushima S."/>
            <person name="Irie J."/>
            <person name="Itoh H."/>
            <person name="Moriya K."/>
            <person name="Sugiura Y."/>
            <person name="Suematsu M."/>
            <person name="Moritoki N."/>
            <person name="Shibata S."/>
            <person name="Littman R.D."/>
            <person name="Fischbach A.M."/>
            <person name="Uwamino Y."/>
            <person name="Inoue T."/>
            <person name="Honda A."/>
            <person name="Hattori M."/>
            <person name="Murai T."/>
            <person name="Xavier J.R."/>
            <person name="Hirose N."/>
            <person name="Honda K."/>
        </authorList>
    </citation>
    <scope>NUCLEOTIDE SEQUENCE [LARGE SCALE GENOMIC DNA]</scope>
    <source>
        <strain evidence="4 5">CE91-St30</strain>
    </source>
</reference>
<dbReference type="SMART" id="SM00052">
    <property type="entry name" value="EAL"/>
    <property type="match status" value="1"/>
</dbReference>
<dbReference type="Gene3D" id="3.20.20.450">
    <property type="entry name" value="EAL domain"/>
    <property type="match status" value="1"/>
</dbReference>
<dbReference type="PROSITE" id="PS50887">
    <property type="entry name" value="GGDEF"/>
    <property type="match status" value="2"/>
</dbReference>
<dbReference type="InterPro" id="IPR043128">
    <property type="entry name" value="Rev_trsase/Diguanyl_cyclase"/>
</dbReference>
<dbReference type="SUPFAM" id="SSF55785">
    <property type="entry name" value="PYP-like sensor domain (PAS domain)"/>
    <property type="match status" value="1"/>
</dbReference>
<dbReference type="SMART" id="SM00086">
    <property type="entry name" value="PAC"/>
    <property type="match status" value="1"/>
</dbReference>
<evidence type="ECO:0008006" key="6">
    <source>
        <dbReference type="Google" id="ProtNLM"/>
    </source>
</evidence>
<organism evidence="4 5">
    <name type="scientific">Raoultibacter timonensis</name>
    <dbReference type="NCBI Taxonomy" id="1907662"/>
    <lineage>
        <taxon>Bacteria</taxon>
        <taxon>Bacillati</taxon>
        <taxon>Actinomycetota</taxon>
        <taxon>Coriobacteriia</taxon>
        <taxon>Eggerthellales</taxon>
        <taxon>Eggerthellaceae</taxon>
        <taxon>Raoultibacter</taxon>
    </lineage>
</organism>
<protein>
    <recommendedName>
        <fullName evidence="6">Diguanylate cyclase (GGDEF)-like protein</fullName>
    </recommendedName>
</protein>
<sequence>MEEGNSGACARHGEEPISSGDLGDQTVEGFVLNAVMDGMHSNVYITDPANDRILFMNRTMKEDFGIEHPEGEVCWKVLQKGLHERCSFCPVGELLKENAAPVMHWEEDNALTGRTYSNYDSLITWLDGSTVHLQQSVDMTEWKTANIDELTEMMTRRAGKEALRASLEAATGGNRVISVCLYDINHLKDVNDRFGHAEGDRLIRVITRAVSKSFDRGDFGFRLSGDEFVCVMNTGAAQARKRIEGVLGELEGLSRTQAYPYRIGFCFGIVEVLPGSDLTLVETIARADQRMYDQKRRFHIEENERKAQSEKPSVSEIEQFDYSKDYLLDALRKSTDDYIYVCNMKTGIFCYPKAMVEEFDLPGQVIENAAAIWGAKVHENDKRVFLESNQEIVDGRTTSHCVEYRAINRRGEWVWLRCRGNLVLDARGEPDLFAGIITNLGKKEKIDHLTGLLSKYEYEEAISRRIEDRPDEQFGIMELGIDDLRHINDLHDRTFGDDVIRITAQKIQSLLPQGAAVYRLDGDEFGVILDGADKEALHRFYGVLDESCQSLQEFEGKRYYCALSAGCACYPDDAETYLELAKYSGYSLEYAKAHGKRRCVCFSQEILGERSRELKLVELLRGSIENGFEGFSLSYQPQIDTHTGTVTGAEALARYQCDEFGAVSPVEFIPLLEKTGLIIPMGMWVLRTAAAQCKSWTDIVSDFVMSVNLSYRQIDGDSLVPFIEDTLQESGLSPSNLVIEMTESYFASEDAPVRAVFDQVRQLGVRVAMDDFGTGYSALGILKKSPADIVKIDRMFVSDIQSSSFDATFIKFVVELCHDVGIEVCLEGVETDGEYAAVSAMGLDYIQGFLFGRPYPPDEFRRRFLP</sequence>
<name>A0ABN6MLS1_9ACTN</name>
<gene>
    <name evidence="4" type="ORF">CE91St30_29650</name>
</gene>
<dbReference type="PANTHER" id="PTHR44757:SF2">
    <property type="entry name" value="BIOFILM ARCHITECTURE MAINTENANCE PROTEIN MBAA"/>
    <property type="match status" value="1"/>
</dbReference>
<dbReference type="Pfam" id="PF08447">
    <property type="entry name" value="PAS_3"/>
    <property type="match status" value="1"/>
</dbReference>
<dbReference type="SUPFAM" id="SSF141868">
    <property type="entry name" value="EAL domain-like"/>
    <property type="match status" value="1"/>
</dbReference>
<dbReference type="CDD" id="cd01949">
    <property type="entry name" value="GGDEF"/>
    <property type="match status" value="2"/>
</dbReference>
<dbReference type="EMBL" id="AP025564">
    <property type="protein sequence ID" value="BDE97632.1"/>
    <property type="molecule type" value="Genomic_DNA"/>
</dbReference>
<dbReference type="InterPro" id="IPR035965">
    <property type="entry name" value="PAS-like_dom_sf"/>
</dbReference>
<keyword evidence="5" id="KW-1185">Reference proteome</keyword>
<feature type="domain" description="EAL" evidence="2">
    <location>
        <begin position="613"/>
        <end position="866"/>
    </location>
</feature>
<evidence type="ECO:0000313" key="4">
    <source>
        <dbReference type="EMBL" id="BDE97632.1"/>
    </source>
</evidence>
<dbReference type="PROSITE" id="PS50883">
    <property type="entry name" value="EAL"/>
    <property type="match status" value="1"/>
</dbReference>
<accession>A0ABN6MLS1</accession>
<dbReference type="InterPro" id="IPR052155">
    <property type="entry name" value="Biofilm_reg_signaling"/>
</dbReference>
<evidence type="ECO:0000256" key="1">
    <source>
        <dbReference type="SAM" id="MobiDB-lite"/>
    </source>
</evidence>
<dbReference type="Pfam" id="PF00563">
    <property type="entry name" value="EAL"/>
    <property type="match status" value="1"/>
</dbReference>
<dbReference type="RefSeq" id="WP_244387005.1">
    <property type="nucleotide sequence ID" value="NZ_AP025564.1"/>
</dbReference>
<dbReference type="InterPro" id="IPR001633">
    <property type="entry name" value="EAL_dom"/>
</dbReference>
<dbReference type="PANTHER" id="PTHR44757">
    <property type="entry name" value="DIGUANYLATE CYCLASE DGCP"/>
    <property type="match status" value="1"/>
</dbReference>
<dbReference type="NCBIfam" id="TIGR00254">
    <property type="entry name" value="GGDEF"/>
    <property type="match status" value="2"/>
</dbReference>
<dbReference type="InterPro" id="IPR013655">
    <property type="entry name" value="PAS_fold_3"/>
</dbReference>
<dbReference type="Proteomes" id="UP001320544">
    <property type="component" value="Chromosome"/>
</dbReference>
<dbReference type="InterPro" id="IPR001610">
    <property type="entry name" value="PAC"/>
</dbReference>
<dbReference type="SUPFAM" id="SSF55073">
    <property type="entry name" value="Nucleotide cyclase"/>
    <property type="match status" value="2"/>
</dbReference>
<feature type="domain" description="GGDEF" evidence="3">
    <location>
        <begin position="175"/>
        <end position="310"/>
    </location>
</feature>
<dbReference type="CDD" id="cd01948">
    <property type="entry name" value="EAL"/>
    <property type="match status" value="1"/>
</dbReference>
<dbReference type="Pfam" id="PF00990">
    <property type="entry name" value="GGDEF"/>
    <property type="match status" value="2"/>
</dbReference>
<feature type="domain" description="GGDEF" evidence="3">
    <location>
        <begin position="472"/>
        <end position="604"/>
    </location>
</feature>
<proteinExistence type="predicted"/>
<dbReference type="Gene3D" id="3.30.70.270">
    <property type="match status" value="2"/>
</dbReference>
<dbReference type="InterPro" id="IPR029787">
    <property type="entry name" value="Nucleotide_cyclase"/>
</dbReference>
<evidence type="ECO:0000313" key="5">
    <source>
        <dbReference type="Proteomes" id="UP001320544"/>
    </source>
</evidence>
<dbReference type="InterPro" id="IPR035919">
    <property type="entry name" value="EAL_sf"/>
</dbReference>